<dbReference type="SUPFAM" id="SSF50249">
    <property type="entry name" value="Nucleic acid-binding proteins"/>
    <property type="match status" value="1"/>
</dbReference>
<dbReference type="Proteomes" id="UP000095283">
    <property type="component" value="Unplaced"/>
</dbReference>
<evidence type="ECO:0000313" key="8">
    <source>
        <dbReference type="WBParaSite" id="Hba_10039"/>
    </source>
</evidence>
<dbReference type="PRINTS" id="PR01657">
    <property type="entry name" value="MCMFAMILY"/>
</dbReference>
<evidence type="ECO:0000259" key="6">
    <source>
        <dbReference type="PROSITE" id="PS50051"/>
    </source>
</evidence>
<dbReference type="InterPro" id="IPR031327">
    <property type="entry name" value="MCM"/>
</dbReference>
<keyword evidence="7" id="KW-1185">Reference proteome</keyword>
<dbReference type="SMART" id="SM00350">
    <property type="entry name" value="MCM"/>
    <property type="match status" value="1"/>
</dbReference>
<dbReference type="GO" id="GO:0000727">
    <property type="term" value="P:double-strand break repair via break-induced replication"/>
    <property type="evidence" value="ECO:0007669"/>
    <property type="project" value="TreeGrafter"/>
</dbReference>
<dbReference type="InterPro" id="IPR033762">
    <property type="entry name" value="MCM_OB"/>
</dbReference>
<evidence type="ECO:0000256" key="2">
    <source>
        <dbReference type="ARBA" id="ARBA00022705"/>
    </source>
</evidence>
<accession>A0A1I7WXS1</accession>
<proteinExistence type="inferred from homology"/>
<dbReference type="Pfam" id="PF17207">
    <property type="entry name" value="MCM_OB"/>
    <property type="match status" value="1"/>
</dbReference>
<dbReference type="Gene3D" id="2.40.50.140">
    <property type="entry name" value="Nucleic acid-binding proteins"/>
    <property type="match status" value="1"/>
</dbReference>
<dbReference type="PROSITE" id="PS50051">
    <property type="entry name" value="MCM_2"/>
    <property type="match status" value="1"/>
</dbReference>
<dbReference type="InterPro" id="IPR012340">
    <property type="entry name" value="NA-bd_OB-fold"/>
</dbReference>
<dbReference type="InterPro" id="IPR027417">
    <property type="entry name" value="P-loop_NTPase"/>
</dbReference>
<keyword evidence="2" id="KW-0235">DNA replication</keyword>
<dbReference type="GO" id="GO:0006271">
    <property type="term" value="P:DNA strand elongation involved in DNA replication"/>
    <property type="evidence" value="ECO:0007669"/>
    <property type="project" value="TreeGrafter"/>
</dbReference>
<keyword evidence="4 5" id="KW-0067">ATP-binding</keyword>
<dbReference type="GO" id="GO:0005524">
    <property type="term" value="F:ATP binding"/>
    <property type="evidence" value="ECO:0007669"/>
    <property type="project" value="UniProtKB-KW"/>
</dbReference>
<dbReference type="GO" id="GO:0003697">
    <property type="term" value="F:single-stranded DNA binding"/>
    <property type="evidence" value="ECO:0007669"/>
    <property type="project" value="TreeGrafter"/>
</dbReference>
<evidence type="ECO:0000256" key="5">
    <source>
        <dbReference type="RuleBase" id="RU004070"/>
    </source>
</evidence>
<dbReference type="AlphaFoldDB" id="A0A1I7WXS1"/>
<keyword evidence="3 5" id="KW-0547">Nucleotide-binding</keyword>
<dbReference type="Pfam" id="PF00493">
    <property type="entry name" value="MCM"/>
    <property type="match status" value="1"/>
</dbReference>
<reference evidence="8" key="1">
    <citation type="submission" date="2016-11" db="UniProtKB">
        <authorList>
            <consortium name="WormBaseParasite"/>
        </authorList>
    </citation>
    <scope>IDENTIFICATION</scope>
</reference>
<dbReference type="Gene3D" id="3.40.50.300">
    <property type="entry name" value="P-loop containing nucleotide triphosphate hydrolases"/>
    <property type="match status" value="1"/>
</dbReference>
<dbReference type="PANTHER" id="PTHR11630:SF66">
    <property type="entry name" value="DNA REPLICATION LICENSING FACTOR MCM4"/>
    <property type="match status" value="1"/>
</dbReference>
<evidence type="ECO:0000256" key="4">
    <source>
        <dbReference type="ARBA" id="ARBA00022840"/>
    </source>
</evidence>
<protein>
    <submittedName>
        <fullName evidence="8">MCM domain-containing protein</fullName>
    </submittedName>
</protein>
<keyword evidence="5" id="KW-0238">DNA-binding</keyword>
<dbReference type="GO" id="GO:1902975">
    <property type="term" value="P:mitotic DNA replication initiation"/>
    <property type="evidence" value="ECO:0007669"/>
    <property type="project" value="TreeGrafter"/>
</dbReference>
<dbReference type="GO" id="GO:0017116">
    <property type="term" value="F:single-stranded DNA helicase activity"/>
    <property type="evidence" value="ECO:0007669"/>
    <property type="project" value="TreeGrafter"/>
</dbReference>
<dbReference type="PANTHER" id="PTHR11630">
    <property type="entry name" value="DNA REPLICATION LICENSING FACTOR MCM FAMILY MEMBER"/>
    <property type="match status" value="1"/>
</dbReference>
<evidence type="ECO:0000313" key="7">
    <source>
        <dbReference type="Proteomes" id="UP000095283"/>
    </source>
</evidence>
<dbReference type="WBParaSite" id="Hba_10039">
    <property type="protein sequence ID" value="Hba_10039"/>
    <property type="gene ID" value="Hba_10039"/>
</dbReference>
<dbReference type="GO" id="GO:0005634">
    <property type="term" value="C:nucleus"/>
    <property type="evidence" value="ECO:0007669"/>
    <property type="project" value="TreeGrafter"/>
</dbReference>
<organism evidence="7 8">
    <name type="scientific">Heterorhabditis bacteriophora</name>
    <name type="common">Entomopathogenic nematode worm</name>
    <dbReference type="NCBI Taxonomy" id="37862"/>
    <lineage>
        <taxon>Eukaryota</taxon>
        <taxon>Metazoa</taxon>
        <taxon>Ecdysozoa</taxon>
        <taxon>Nematoda</taxon>
        <taxon>Chromadorea</taxon>
        <taxon>Rhabditida</taxon>
        <taxon>Rhabditina</taxon>
        <taxon>Rhabditomorpha</taxon>
        <taxon>Strongyloidea</taxon>
        <taxon>Heterorhabditidae</taxon>
        <taxon>Heterorhabditis</taxon>
    </lineage>
</organism>
<evidence type="ECO:0000256" key="1">
    <source>
        <dbReference type="ARBA" id="ARBA00008010"/>
    </source>
</evidence>
<feature type="domain" description="MCM C-terminal AAA(+) ATPase" evidence="6">
    <location>
        <begin position="115"/>
        <end position="175"/>
    </location>
</feature>
<dbReference type="GO" id="GO:0042555">
    <property type="term" value="C:MCM complex"/>
    <property type="evidence" value="ECO:0007669"/>
    <property type="project" value="TreeGrafter"/>
</dbReference>
<name>A0A1I7WXS1_HETBA</name>
<dbReference type="InterPro" id="IPR001208">
    <property type="entry name" value="MCM_dom"/>
</dbReference>
<evidence type="ECO:0000256" key="3">
    <source>
        <dbReference type="ARBA" id="ARBA00022741"/>
    </source>
</evidence>
<sequence length="286" mass="32547">MPSGQTPHTVTVFAHGHLVESVQPGDRVTLTGIFRAQASKFIEQLSMHYISERLILQDFIRIMEIKEELIYELSDSLTGERVEQIRNLAQRSDIMEALSQAIGFFNDKNLFEETVMEQQTLSIAKAGIICQLNARASILAAANPVDSRWNRDKTIVDNIQLPHTLLSRLECIFIMDKFSHMLSYLLFNKTHLLILLQIADSIASHLDITKGVNLSAKNLFLAMRQNDKVSTNKVEIWLGLGMLISVFLEQMNKIQKKIRQIRNELAVDEIIAARTREAITERCSKL</sequence>
<comment type="similarity">
    <text evidence="1 5">Belongs to the MCM family.</text>
</comment>